<sequence>MKAMDAPVVPRSGELDGSPFVRSLRIQRCDDRNDLRLDASGLGAGAGRIGALAAAAVLAARSRMAQWQLHHGMERSRPVSVQIALFGQPARTGTFHLSTAMARRSEGRGFCDVRIAEGGGRRAGQATVVLAAGLGASSREAADLPGPPAPTAAGVCSAGTDSLATRGMALEAVGNGAAVVLMPPIANNLDADGRVHEGAVLALIDAAGTHAISAAATGPVSRTVAVSLHASVLRPLSNGALSAYSVVRACDGLSAWCDIEVVGLADRQLYGIGTVVALI</sequence>
<keyword evidence="2" id="KW-1185">Reference proteome</keyword>
<dbReference type="EMBL" id="BAABJO010000009">
    <property type="protein sequence ID" value="GAA5120724.1"/>
    <property type="molecule type" value="Genomic_DNA"/>
</dbReference>
<name>A0ABP9NJP4_9PSEU</name>
<organism evidence="1 2">
    <name type="scientific">Pseudonocardia adelaidensis</name>
    <dbReference type="NCBI Taxonomy" id="648754"/>
    <lineage>
        <taxon>Bacteria</taxon>
        <taxon>Bacillati</taxon>
        <taxon>Actinomycetota</taxon>
        <taxon>Actinomycetes</taxon>
        <taxon>Pseudonocardiales</taxon>
        <taxon>Pseudonocardiaceae</taxon>
        <taxon>Pseudonocardia</taxon>
    </lineage>
</organism>
<dbReference type="Proteomes" id="UP001500804">
    <property type="component" value="Unassembled WGS sequence"/>
</dbReference>
<evidence type="ECO:0008006" key="3">
    <source>
        <dbReference type="Google" id="ProtNLM"/>
    </source>
</evidence>
<dbReference type="Gene3D" id="3.10.129.10">
    <property type="entry name" value="Hotdog Thioesterase"/>
    <property type="match status" value="1"/>
</dbReference>
<reference evidence="2" key="1">
    <citation type="journal article" date="2019" name="Int. J. Syst. Evol. Microbiol.">
        <title>The Global Catalogue of Microorganisms (GCM) 10K type strain sequencing project: providing services to taxonomists for standard genome sequencing and annotation.</title>
        <authorList>
            <consortium name="The Broad Institute Genomics Platform"/>
            <consortium name="The Broad Institute Genome Sequencing Center for Infectious Disease"/>
            <person name="Wu L."/>
            <person name="Ma J."/>
        </authorList>
    </citation>
    <scope>NUCLEOTIDE SEQUENCE [LARGE SCALE GENOMIC DNA]</scope>
    <source>
        <strain evidence="2">JCM 18302</strain>
    </source>
</reference>
<dbReference type="InterPro" id="IPR029069">
    <property type="entry name" value="HotDog_dom_sf"/>
</dbReference>
<evidence type="ECO:0000313" key="2">
    <source>
        <dbReference type="Proteomes" id="UP001500804"/>
    </source>
</evidence>
<protein>
    <recommendedName>
        <fullName evidence="3">Thioesterase superfamily protein</fullName>
    </recommendedName>
</protein>
<accession>A0ABP9NJP4</accession>
<dbReference type="SUPFAM" id="SSF54637">
    <property type="entry name" value="Thioesterase/thiol ester dehydrase-isomerase"/>
    <property type="match status" value="1"/>
</dbReference>
<comment type="caution">
    <text evidence="1">The sequence shown here is derived from an EMBL/GenBank/DDBJ whole genome shotgun (WGS) entry which is preliminary data.</text>
</comment>
<proteinExistence type="predicted"/>
<gene>
    <name evidence="1" type="ORF">GCM10023320_28440</name>
</gene>
<evidence type="ECO:0000313" key="1">
    <source>
        <dbReference type="EMBL" id="GAA5120724.1"/>
    </source>
</evidence>